<name>A0A814T8D4_9BILA</name>
<dbReference type="AlphaFoldDB" id="A0A814T8D4"/>
<gene>
    <name evidence="4" type="ORF">FNK824_LOCUS20604</name>
    <name evidence="3" type="ORF">OTI717_LOCUS14171</name>
    <name evidence="1" type="ORF">RFH988_LOCUS18971</name>
    <name evidence="2" type="ORF">SEV965_LOCUS18738</name>
</gene>
<accession>A0A814T8D4</accession>
<sequence length="228" mass="25126">MFGCGFSSISTPLCSQSMMCSYNMPVTVPTPVYVPVPINRPCAVPVPVPVPVPVATSMPICQKYQCQPTEVCYKSPSCCRVEYVIEEPICIKRRRRRRRRSRSYSRSRAPLPPIIIPIPMQAPAVAPQQQPPQQLPLQVIQYVQDIYLPPQVFTEQVPIGYTTKNTTIQQPGLIQNQGTLINCQPGSFLPSASSSQAQPYIVQKLPSGQLVQRQLSVGGGSGVQTVFL</sequence>
<evidence type="ECO:0000313" key="2">
    <source>
        <dbReference type="EMBL" id="CAF1156582.1"/>
    </source>
</evidence>
<proteinExistence type="predicted"/>
<evidence type="ECO:0000313" key="5">
    <source>
        <dbReference type="Proteomes" id="UP000663889"/>
    </source>
</evidence>
<dbReference type="OrthoDB" id="10071482at2759"/>
<dbReference type="Proteomes" id="UP000663889">
    <property type="component" value="Unassembled WGS sequence"/>
</dbReference>
<dbReference type="Proteomes" id="UP000663882">
    <property type="component" value="Unassembled WGS sequence"/>
</dbReference>
<dbReference type="EMBL" id="CAJNOU010001130">
    <property type="protein sequence ID" value="CAF1156582.1"/>
    <property type="molecule type" value="Genomic_DNA"/>
</dbReference>
<organism evidence="2 5">
    <name type="scientific">Rotaria sordida</name>
    <dbReference type="NCBI Taxonomy" id="392033"/>
    <lineage>
        <taxon>Eukaryota</taxon>
        <taxon>Metazoa</taxon>
        <taxon>Spiralia</taxon>
        <taxon>Gnathifera</taxon>
        <taxon>Rotifera</taxon>
        <taxon>Eurotatoria</taxon>
        <taxon>Bdelloidea</taxon>
        <taxon>Philodinida</taxon>
        <taxon>Philodinidae</taxon>
        <taxon>Rotaria</taxon>
    </lineage>
</organism>
<dbReference type="Proteomes" id="UP000663874">
    <property type="component" value="Unassembled WGS sequence"/>
</dbReference>
<dbReference type="Proteomes" id="UP000663823">
    <property type="component" value="Unassembled WGS sequence"/>
</dbReference>
<dbReference type="EMBL" id="CAJOAX010001561">
    <property type="protein sequence ID" value="CAF3726620.1"/>
    <property type="molecule type" value="Genomic_DNA"/>
</dbReference>
<comment type="caution">
    <text evidence="2">The sequence shown here is derived from an EMBL/GenBank/DDBJ whole genome shotgun (WGS) entry which is preliminary data.</text>
</comment>
<evidence type="ECO:0000313" key="3">
    <source>
        <dbReference type="EMBL" id="CAF3726620.1"/>
    </source>
</evidence>
<protein>
    <submittedName>
        <fullName evidence="2">Uncharacterized protein</fullName>
    </submittedName>
</protein>
<dbReference type="EMBL" id="CAJOBE010003806">
    <property type="protein sequence ID" value="CAF3901588.1"/>
    <property type="molecule type" value="Genomic_DNA"/>
</dbReference>
<dbReference type="EMBL" id="CAJNOO010001091">
    <property type="protein sequence ID" value="CAF1094254.1"/>
    <property type="molecule type" value="Genomic_DNA"/>
</dbReference>
<reference evidence="2" key="1">
    <citation type="submission" date="2021-02" db="EMBL/GenBank/DDBJ databases">
        <authorList>
            <person name="Nowell W R."/>
        </authorList>
    </citation>
    <scope>NUCLEOTIDE SEQUENCE</scope>
</reference>
<evidence type="ECO:0000313" key="4">
    <source>
        <dbReference type="EMBL" id="CAF3901588.1"/>
    </source>
</evidence>
<evidence type="ECO:0000313" key="1">
    <source>
        <dbReference type="EMBL" id="CAF1094254.1"/>
    </source>
</evidence>